<dbReference type="Ensembl" id="ENSXETT00000116001">
    <property type="protein sequence ID" value="ENSXETP00000105669"/>
    <property type="gene ID" value="ENSXETG00000016712"/>
</dbReference>
<evidence type="ECO:0000256" key="3">
    <source>
        <dbReference type="ARBA" id="ARBA00007618"/>
    </source>
</evidence>
<proteinExistence type="inferred from homology"/>
<dbReference type="GeneTree" id="ENSGT00390000006420"/>
<evidence type="ECO:0000256" key="2">
    <source>
        <dbReference type="ARBA" id="ARBA00004502"/>
    </source>
</evidence>
<evidence type="ECO:0000256" key="5">
    <source>
        <dbReference type="ARBA" id="ARBA00022692"/>
    </source>
</evidence>
<comment type="similarity">
    <text evidence="3">Belongs to the LDAF1 family.</text>
</comment>
<accession>A0A803JCQ5</accession>
<feature type="compositionally biased region" description="Basic and acidic residues" evidence="9">
    <location>
        <begin position="8"/>
        <end position="27"/>
    </location>
</feature>
<dbReference type="AlphaFoldDB" id="A0A803JCQ5"/>
<keyword evidence="4" id="KW-0551">Lipid droplet</keyword>
<sequence length="164" mass="17268">MGSPGESTGEREGTGCSRDREKASSPEGKRFKLQVEAFLNSPFGQYLDQHPFVTLSLLVFVSLSAVPVGLFLTLIVGTAIAACLAVLIIEGIVISVGGVALFCVLFGLAVMSLGVAAVLCVSYVVGSSILNYMHAYRMAVGTQRSGPMLPAREMTTAEKSFKTS</sequence>
<dbReference type="PANTHER" id="PTHR14275:SF0">
    <property type="entry name" value="LIPID DROPLET ASSEMBLY FACTOR 1"/>
    <property type="match status" value="1"/>
</dbReference>
<dbReference type="Pfam" id="PF16015">
    <property type="entry name" value="Promethin"/>
    <property type="match status" value="1"/>
</dbReference>
<reference evidence="11" key="1">
    <citation type="journal article" date="2010" name="Science">
        <title>The genome of the Western clawed frog Xenopus tropicalis.</title>
        <authorList>
            <person name="Hellsten U."/>
            <person name="Harland R.M."/>
            <person name="Gilchrist M.J."/>
            <person name="Hendrix D."/>
            <person name="Jurka J."/>
            <person name="Kapitonov V."/>
            <person name="Ovcharenko I."/>
            <person name="Putnam N.H."/>
            <person name="Shu S."/>
            <person name="Taher L."/>
            <person name="Blitz I.L."/>
            <person name="Blumberg B."/>
            <person name="Dichmann D.S."/>
            <person name="Dubchak I."/>
            <person name="Amaya E."/>
            <person name="Detter J.C."/>
            <person name="Fletcher R."/>
            <person name="Gerhard D.S."/>
            <person name="Goodstein D."/>
            <person name="Graves T."/>
            <person name="Grigoriev I.V."/>
            <person name="Grimwood J."/>
            <person name="Kawashima T."/>
            <person name="Lindquist E."/>
            <person name="Lucas S.M."/>
            <person name="Mead P.E."/>
            <person name="Mitros T."/>
            <person name="Ogino H."/>
            <person name="Ohta Y."/>
            <person name="Poliakov A.V."/>
            <person name="Pollet N."/>
            <person name="Robert J."/>
            <person name="Salamov A."/>
            <person name="Sater A.K."/>
            <person name="Schmutz J."/>
            <person name="Terry A."/>
            <person name="Vize P.D."/>
            <person name="Warren W.C."/>
            <person name="Wells D."/>
            <person name="Wills A."/>
            <person name="Wilson R.K."/>
            <person name="Zimmerman L.B."/>
            <person name="Zorn A.M."/>
            <person name="Grainger R."/>
            <person name="Grammer T."/>
            <person name="Khokha M.K."/>
            <person name="Richardson P.M."/>
            <person name="Rokhsar D.S."/>
        </authorList>
    </citation>
    <scope>NUCLEOTIDE SEQUENCE [LARGE SCALE GENOMIC DNA]</scope>
    <source>
        <strain evidence="11">Nigerian</strain>
    </source>
</reference>
<evidence type="ECO:0000256" key="1">
    <source>
        <dbReference type="ARBA" id="ARBA00004477"/>
    </source>
</evidence>
<evidence type="ECO:0000256" key="7">
    <source>
        <dbReference type="ARBA" id="ARBA00022989"/>
    </source>
</evidence>
<evidence type="ECO:0000256" key="9">
    <source>
        <dbReference type="SAM" id="MobiDB-lite"/>
    </source>
</evidence>
<evidence type="ECO:0000256" key="10">
    <source>
        <dbReference type="SAM" id="Phobius"/>
    </source>
</evidence>
<dbReference type="FunCoup" id="A0A803JCQ5">
    <property type="interactions" value="162"/>
</dbReference>
<organism evidence="11">
    <name type="scientific">Xenopus tropicalis</name>
    <name type="common">Western clawed frog</name>
    <name type="synonym">Silurana tropicalis</name>
    <dbReference type="NCBI Taxonomy" id="8364"/>
    <lineage>
        <taxon>Eukaryota</taxon>
        <taxon>Metazoa</taxon>
        <taxon>Chordata</taxon>
        <taxon>Craniata</taxon>
        <taxon>Vertebrata</taxon>
        <taxon>Euteleostomi</taxon>
        <taxon>Amphibia</taxon>
        <taxon>Batrachia</taxon>
        <taxon>Anura</taxon>
        <taxon>Pipoidea</taxon>
        <taxon>Pipidae</taxon>
        <taxon>Xenopodinae</taxon>
        <taxon>Xenopus</taxon>
        <taxon>Silurana</taxon>
    </lineage>
</organism>
<reference evidence="11" key="2">
    <citation type="submission" date="2021-03" db="UniProtKB">
        <authorList>
            <consortium name="Ensembl"/>
        </authorList>
    </citation>
    <scope>IDENTIFICATION</scope>
</reference>
<feature type="transmembrane region" description="Helical" evidence="10">
    <location>
        <begin position="83"/>
        <end position="107"/>
    </location>
</feature>
<evidence type="ECO:0000256" key="8">
    <source>
        <dbReference type="ARBA" id="ARBA00023136"/>
    </source>
</evidence>
<protein>
    <submittedName>
        <fullName evidence="11">Transmembrane protein 159</fullName>
    </submittedName>
</protein>
<gene>
    <name evidence="11" type="primary">tmem159</name>
</gene>
<dbReference type="GO" id="GO:0005811">
    <property type="term" value="C:lipid droplet"/>
    <property type="evidence" value="ECO:0007669"/>
    <property type="project" value="UniProtKB-SubCell"/>
</dbReference>
<feature type="transmembrane region" description="Helical" evidence="10">
    <location>
        <begin position="52"/>
        <end position="76"/>
    </location>
</feature>
<dbReference type="Bgee" id="ENSXETG00000016712">
    <property type="expression patterns" value="Expressed in skeletal muscle tissue and 11 other cell types or tissues"/>
</dbReference>
<dbReference type="Xenbase" id="XB-GENE-941359">
    <property type="gene designation" value="tmem159"/>
</dbReference>
<name>A0A803JCQ5_XENTR</name>
<dbReference type="InParanoid" id="A0A803JCQ5"/>
<comment type="subcellular location">
    <subcellularLocation>
        <location evidence="1">Endoplasmic reticulum membrane</location>
        <topology evidence="1">Multi-pass membrane protein</topology>
    </subcellularLocation>
    <subcellularLocation>
        <location evidence="2">Lipid droplet</location>
    </subcellularLocation>
</comment>
<feature type="region of interest" description="Disordered" evidence="9">
    <location>
        <begin position="1"/>
        <end position="27"/>
    </location>
</feature>
<evidence type="ECO:0000313" key="11">
    <source>
        <dbReference type="Ensembl" id="ENSXETP00000105669"/>
    </source>
</evidence>
<evidence type="ECO:0000256" key="4">
    <source>
        <dbReference type="ARBA" id="ARBA00022677"/>
    </source>
</evidence>
<keyword evidence="8 10" id="KW-0472">Membrane</keyword>
<keyword evidence="5 10" id="KW-0812">Transmembrane</keyword>
<keyword evidence="7 10" id="KW-1133">Transmembrane helix</keyword>
<evidence type="ECO:0000256" key="6">
    <source>
        <dbReference type="ARBA" id="ARBA00022824"/>
    </source>
</evidence>
<dbReference type="PANTHER" id="PTHR14275">
    <property type="entry name" value="PROMETHIN"/>
    <property type="match status" value="1"/>
</dbReference>
<feature type="transmembrane region" description="Helical" evidence="10">
    <location>
        <begin position="113"/>
        <end position="133"/>
    </location>
</feature>
<dbReference type="InterPro" id="IPR029709">
    <property type="entry name" value="LDAF1"/>
</dbReference>
<keyword evidence="6" id="KW-0256">Endoplasmic reticulum</keyword>
<dbReference type="GO" id="GO:0005789">
    <property type="term" value="C:endoplasmic reticulum membrane"/>
    <property type="evidence" value="ECO:0007669"/>
    <property type="project" value="UniProtKB-SubCell"/>
</dbReference>